<proteinExistence type="predicted"/>
<name>A0A833VRF9_9POAL</name>
<evidence type="ECO:0000313" key="2">
    <source>
        <dbReference type="Proteomes" id="UP000623129"/>
    </source>
</evidence>
<evidence type="ECO:0000313" key="1">
    <source>
        <dbReference type="EMBL" id="KAF3338640.1"/>
    </source>
</evidence>
<organism evidence="1 2">
    <name type="scientific">Carex littledalei</name>
    <dbReference type="NCBI Taxonomy" id="544730"/>
    <lineage>
        <taxon>Eukaryota</taxon>
        <taxon>Viridiplantae</taxon>
        <taxon>Streptophyta</taxon>
        <taxon>Embryophyta</taxon>
        <taxon>Tracheophyta</taxon>
        <taxon>Spermatophyta</taxon>
        <taxon>Magnoliopsida</taxon>
        <taxon>Liliopsida</taxon>
        <taxon>Poales</taxon>
        <taxon>Cyperaceae</taxon>
        <taxon>Cyperoideae</taxon>
        <taxon>Cariceae</taxon>
        <taxon>Carex</taxon>
        <taxon>Carex subgen. Euthyceras</taxon>
    </lineage>
</organism>
<reference evidence="1" key="1">
    <citation type="submission" date="2020-01" db="EMBL/GenBank/DDBJ databases">
        <title>Genome sequence of Kobresia littledalei, the first chromosome-level genome in the family Cyperaceae.</title>
        <authorList>
            <person name="Qu G."/>
        </authorList>
    </citation>
    <scope>NUCLEOTIDE SEQUENCE</scope>
    <source>
        <strain evidence="1">C.B.Clarke</strain>
        <tissue evidence="1">Leaf</tissue>
    </source>
</reference>
<dbReference type="OrthoDB" id="780888at2759"/>
<gene>
    <name evidence="1" type="ORF">FCM35_KLT17477</name>
</gene>
<comment type="caution">
    <text evidence="1">The sequence shown here is derived from an EMBL/GenBank/DDBJ whole genome shotgun (WGS) entry which is preliminary data.</text>
</comment>
<dbReference type="SUPFAM" id="SSF53756">
    <property type="entry name" value="UDP-Glycosyltransferase/glycogen phosphorylase"/>
    <property type="match status" value="1"/>
</dbReference>
<dbReference type="Proteomes" id="UP000623129">
    <property type="component" value="Unassembled WGS sequence"/>
</dbReference>
<accession>A0A833VRF9</accession>
<protein>
    <submittedName>
        <fullName evidence="1">Crocetin glucosyltransferase 2-like protein</fullName>
    </submittedName>
</protein>
<keyword evidence="2" id="KW-1185">Reference proteome</keyword>
<dbReference type="EMBL" id="SWLB01000005">
    <property type="protein sequence ID" value="KAF3338640.1"/>
    <property type="molecule type" value="Genomic_DNA"/>
</dbReference>
<dbReference type="Gene3D" id="3.40.50.2000">
    <property type="entry name" value="Glycogen Phosphorylase B"/>
    <property type="match status" value="1"/>
</dbReference>
<dbReference type="GO" id="GO:0016740">
    <property type="term" value="F:transferase activity"/>
    <property type="evidence" value="ECO:0007669"/>
    <property type="project" value="UniProtKB-KW"/>
</dbReference>
<dbReference type="AlphaFoldDB" id="A0A833VRF9"/>
<sequence>MNAKYVECVWEVGVRTRRDDAGLVSREEVERGVKEVMQGEICEEYRRNAQKWSNREIRNIKF</sequence>
<keyword evidence="1" id="KW-0808">Transferase</keyword>